<evidence type="ECO:0000313" key="2">
    <source>
        <dbReference type="Proteomes" id="UP001352852"/>
    </source>
</evidence>
<dbReference type="Proteomes" id="UP001352852">
    <property type="component" value="Unassembled WGS sequence"/>
</dbReference>
<dbReference type="EMBL" id="JAHUTJ010049486">
    <property type="protein sequence ID" value="MED6283165.1"/>
    <property type="molecule type" value="Genomic_DNA"/>
</dbReference>
<dbReference type="SUPFAM" id="SSF53098">
    <property type="entry name" value="Ribonuclease H-like"/>
    <property type="match status" value="1"/>
</dbReference>
<sequence>MFPDFKTLAEVVLVVSPVSSVAAERRFNLQNNIKTATRSRLSEAKVQNLMIYRLLQQSHNRQLNTHKQVCNSGPCIQEEIVRMCSDHSTFMFQIQSFNFILYL</sequence>
<evidence type="ECO:0000313" key="1">
    <source>
        <dbReference type="EMBL" id="MED6283165.1"/>
    </source>
</evidence>
<proteinExistence type="predicted"/>
<organism evidence="1 2">
    <name type="scientific">Characodon lateralis</name>
    <dbReference type="NCBI Taxonomy" id="208331"/>
    <lineage>
        <taxon>Eukaryota</taxon>
        <taxon>Metazoa</taxon>
        <taxon>Chordata</taxon>
        <taxon>Craniata</taxon>
        <taxon>Vertebrata</taxon>
        <taxon>Euteleostomi</taxon>
        <taxon>Actinopterygii</taxon>
        <taxon>Neopterygii</taxon>
        <taxon>Teleostei</taxon>
        <taxon>Neoteleostei</taxon>
        <taxon>Acanthomorphata</taxon>
        <taxon>Ovalentaria</taxon>
        <taxon>Atherinomorphae</taxon>
        <taxon>Cyprinodontiformes</taxon>
        <taxon>Goodeidae</taxon>
        <taxon>Characodon</taxon>
    </lineage>
</organism>
<reference evidence="1 2" key="1">
    <citation type="submission" date="2021-06" db="EMBL/GenBank/DDBJ databases">
        <authorList>
            <person name="Palmer J.M."/>
        </authorList>
    </citation>
    <scope>NUCLEOTIDE SEQUENCE [LARGE SCALE GENOMIC DNA]</scope>
    <source>
        <strain evidence="1 2">CL_MEX2019</strain>
        <tissue evidence="1">Muscle</tissue>
    </source>
</reference>
<protein>
    <recommendedName>
        <fullName evidence="3">HAT C-terminal dimerisation domain-containing protein</fullName>
    </recommendedName>
</protein>
<keyword evidence="2" id="KW-1185">Reference proteome</keyword>
<evidence type="ECO:0008006" key="3">
    <source>
        <dbReference type="Google" id="ProtNLM"/>
    </source>
</evidence>
<name>A0ABU7E8P3_9TELE</name>
<gene>
    <name evidence="1" type="ORF">CHARACLAT_005979</name>
</gene>
<comment type="caution">
    <text evidence="1">The sequence shown here is derived from an EMBL/GenBank/DDBJ whole genome shotgun (WGS) entry which is preliminary data.</text>
</comment>
<accession>A0ABU7E8P3</accession>
<dbReference type="InterPro" id="IPR012337">
    <property type="entry name" value="RNaseH-like_sf"/>
</dbReference>